<name>A0A9W4SYV6_9GLOM</name>
<protein>
    <submittedName>
        <fullName evidence="1">4607_t:CDS:1</fullName>
    </submittedName>
</protein>
<keyword evidence="2" id="KW-1185">Reference proteome</keyword>
<dbReference type="EMBL" id="CAMKVN010003899">
    <property type="protein sequence ID" value="CAI2185878.1"/>
    <property type="molecule type" value="Genomic_DNA"/>
</dbReference>
<accession>A0A9W4SYV6</accession>
<dbReference type="Gene3D" id="3.40.30.110">
    <property type="match status" value="1"/>
</dbReference>
<evidence type="ECO:0000313" key="2">
    <source>
        <dbReference type="Proteomes" id="UP001153678"/>
    </source>
</evidence>
<gene>
    <name evidence="1" type="ORF">FWILDA_LOCUS12297</name>
</gene>
<dbReference type="OrthoDB" id="2388723at2759"/>
<organism evidence="1 2">
    <name type="scientific">Funneliformis geosporum</name>
    <dbReference type="NCBI Taxonomy" id="1117311"/>
    <lineage>
        <taxon>Eukaryota</taxon>
        <taxon>Fungi</taxon>
        <taxon>Fungi incertae sedis</taxon>
        <taxon>Mucoromycota</taxon>
        <taxon>Glomeromycotina</taxon>
        <taxon>Glomeromycetes</taxon>
        <taxon>Glomerales</taxon>
        <taxon>Glomeraceae</taxon>
        <taxon>Funneliformis</taxon>
    </lineage>
</organism>
<sequence length="57" mass="6334">NIGLSIKDGYRHIPVLQIGSDIFVNSALIIEELDNKNIDTDIISQNLLEALIVTEIE</sequence>
<reference evidence="1" key="1">
    <citation type="submission" date="2022-08" db="EMBL/GenBank/DDBJ databases">
        <authorList>
            <person name="Kallberg Y."/>
            <person name="Tangrot J."/>
            <person name="Rosling A."/>
        </authorList>
    </citation>
    <scope>NUCLEOTIDE SEQUENCE</scope>
    <source>
        <strain evidence="1">Wild A</strain>
    </source>
</reference>
<comment type="caution">
    <text evidence="1">The sequence shown here is derived from an EMBL/GenBank/DDBJ whole genome shotgun (WGS) entry which is preliminary data.</text>
</comment>
<proteinExistence type="predicted"/>
<dbReference type="AlphaFoldDB" id="A0A9W4SYV6"/>
<dbReference type="Proteomes" id="UP001153678">
    <property type="component" value="Unassembled WGS sequence"/>
</dbReference>
<feature type="non-terminal residue" evidence="1">
    <location>
        <position position="1"/>
    </location>
</feature>
<evidence type="ECO:0000313" key="1">
    <source>
        <dbReference type="EMBL" id="CAI2185878.1"/>
    </source>
</evidence>